<name>A0A561S9W3_9ACTN</name>
<dbReference type="RefSeq" id="WP_145911475.1">
    <property type="nucleotide sequence ID" value="NZ_BAAAMZ010000022.1"/>
</dbReference>
<dbReference type="AlphaFoldDB" id="A0A561S9W3"/>
<sequence>MADEGMTQDAGVGALDPFGGNSQMVTWTSPINLGQFQHELRDALGDAVQLAVYVPREAPVGNLPGAEIPVDADHPLTLFVSPSSVDPTQLRSLLAAHRPDPYYGASAEERLVIQVRQKVAAGQELTPEELTLALKVLMRA</sequence>
<gene>
    <name evidence="1" type="ORF">FHX73_1844</name>
</gene>
<comment type="caution">
    <text evidence="1">The sequence shown here is derived from an EMBL/GenBank/DDBJ whole genome shotgun (WGS) entry which is preliminary data.</text>
</comment>
<keyword evidence="2" id="KW-1185">Reference proteome</keyword>
<dbReference type="Proteomes" id="UP000317940">
    <property type="component" value="Unassembled WGS sequence"/>
</dbReference>
<protein>
    <submittedName>
        <fullName evidence="1">Uncharacterized protein</fullName>
    </submittedName>
</protein>
<dbReference type="OrthoDB" id="9861228at2"/>
<evidence type="ECO:0000313" key="2">
    <source>
        <dbReference type="Proteomes" id="UP000317940"/>
    </source>
</evidence>
<proteinExistence type="predicted"/>
<organism evidence="1 2">
    <name type="scientific">Kitasatospora viridis</name>
    <dbReference type="NCBI Taxonomy" id="281105"/>
    <lineage>
        <taxon>Bacteria</taxon>
        <taxon>Bacillati</taxon>
        <taxon>Actinomycetota</taxon>
        <taxon>Actinomycetes</taxon>
        <taxon>Kitasatosporales</taxon>
        <taxon>Streptomycetaceae</taxon>
        <taxon>Kitasatospora</taxon>
    </lineage>
</organism>
<dbReference type="EMBL" id="VIWT01000008">
    <property type="protein sequence ID" value="TWF71673.1"/>
    <property type="molecule type" value="Genomic_DNA"/>
</dbReference>
<evidence type="ECO:0000313" key="1">
    <source>
        <dbReference type="EMBL" id="TWF71673.1"/>
    </source>
</evidence>
<accession>A0A561S9W3</accession>
<reference evidence="1 2" key="1">
    <citation type="submission" date="2019-06" db="EMBL/GenBank/DDBJ databases">
        <title>Sequencing the genomes of 1000 actinobacteria strains.</title>
        <authorList>
            <person name="Klenk H.-P."/>
        </authorList>
    </citation>
    <scope>NUCLEOTIDE SEQUENCE [LARGE SCALE GENOMIC DNA]</scope>
    <source>
        <strain evidence="1 2">DSM 44826</strain>
    </source>
</reference>